<dbReference type="GO" id="GO:0004722">
    <property type="term" value="F:protein serine/threonine phosphatase activity"/>
    <property type="evidence" value="ECO:0007669"/>
    <property type="project" value="UniProtKB-EC"/>
</dbReference>
<evidence type="ECO:0000256" key="3">
    <source>
        <dbReference type="ARBA" id="ARBA00013081"/>
    </source>
</evidence>
<gene>
    <name evidence="11" type="ORF">H5410_016605</name>
</gene>
<dbReference type="AlphaFoldDB" id="A0A9J5ZWQ0"/>
<evidence type="ECO:0000256" key="7">
    <source>
        <dbReference type="ARBA" id="ARBA00022912"/>
    </source>
</evidence>
<dbReference type="InterPro" id="IPR000222">
    <property type="entry name" value="PP2C_BS"/>
</dbReference>
<evidence type="ECO:0000256" key="6">
    <source>
        <dbReference type="ARBA" id="ARBA00022842"/>
    </source>
</evidence>
<comment type="cofactor">
    <cofactor evidence="1">
        <name>Mn(2+)</name>
        <dbReference type="ChEBI" id="CHEBI:29035"/>
    </cofactor>
</comment>
<keyword evidence="12" id="KW-1185">Reference proteome</keyword>
<dbReference type="Proteomes" id="UP000824120">
    <property type="component" value="Chromosome 3"/>
</dbReference>
<dbReference type="EC" id="3.1.3.16" evidence="3"/>
<evidence type="ECO:0000256" key="8">
    <source>
        <dbReference type="ARBA" id="ARBA00023211"/>
    </source>
</evidence>
<organism evidence="11 12">
    <name type="scientific">Solanum commersonii</name>
    <name type="common">Commerson's wild potato</name>
    <name type="synonym">Commerson's nightshade</name>
    <dbReference type="NCBI Taxonomy" id="4109"/>
    <lineage>
        <taxon>Eukaryota</taxon>
        <taxon>Viridiplantae</taxon>
        <taxon>Streptophyta</taxon>
        <taxon>Embryophyta</taxon>
        <taxon>Tracheophyta</taxon>
        <taxon>Spermatophyta</taxon>
        <taxon>Magnoliopsida</taxon>
        <taxon>eudicotyledons</taxon>
        <taxon>Gunneridae</taxon>
        <taxon>Pentapetalae</taxon>
        <taxon>asterids</taxon>
        <taxon>lamiids</taxon>
        <taxon>Solanales</taxon>
        <taxon>Solanaceae</taxon>
        <taxon>Solanoideae</taxon>
        <taxon>Solaneae</taxon>
        <taxon>Solanum</taxon>
    </lineage>
</organism>
<dbReference type="OrthoDB" id="10264738at2759"/>
<keyword evidence="5 9" id="KW-0378">Hydrolase</keyword>
<evidence type="ECO:0000256" key="9">
    <source>
        <dbReference type="RuleBase" id="RU003465"/>
    </source>
</evidence>
<evidence type="ECO:0000259" key="10">
    <source>
        <dbReference type="PROSITE" id="PS51746"/>
    </source>
</evidence>
<dbReference type="SUPFAM" id="SSF81606">
    <property type="entry name" value="PP2C-like"/>
    <property type="match status" value="1"/>
</dbReference>
<reference evidence="11 12" key="1">
    <citation type="submission" date="2020-09" db="EMBL/GenBank/DDBJ databases">
        <title>De no assembly of potato wild relative species, Solanum commersonii.</title>
        <authorList>
            <person name="Cho K."/>
        </authorList>
    </citation>
    <scope>NUCLEOTIDE SEQUENCE [LARGE SCALE GENOMIC DNA]</scope>
    <source>
        <strain evidence="11">LZ3.2</strain>
        <tissue evidence="11">Leaf</tissue>
    </source>
</reference>
<dbReference type="InterPro" id="IPR015655">
    <property type="entry name" value="PP2C"/>
</dbReference>
<dbReference type="InterPro" id="IPR001932">
    <property type="entry name" value="PPM-type_phosphatase-like_dom"/>
</dbReference>
<dbReference type="PANTHER" id="PTHR47992">
    <property type="entry name" value="PROTEIN PHOSPHATASE"/>
    <property type="match status" value="1"/>
</dbReference>
<dbReference type="GO" id="GO:0046872">
    <property type="term" value="F:metal ion binding"/>
    <property type="evidence" value="ECO:0007669"/>
    <property type="project" value="UniProtKB-KW"/>
</dbReference>
<accession>A0A9J5ZWQ0</accession>
<comment type="cofactor">
    <cofactor evidence="2">
        <name>Mg(2+)</name>
        <dbReference type="ChEBI" id="CHEBI:18420"/>
    </cofactor>
</comment>
<comment type="similarity">
    <text evidence="9">Belongs to the PP2C family.</text>
</comment>
<dbReference type="FunFam" id="3.60.40.10:FF:000291">
    <property type="entry name" value="Protein phosphatase 2C 50"/>
    <property type="match status" value="1"/>
</dbReference>
<keyword evidence="8" id="KW-0464">Manganese</keyword>
<evidence type="ECO:0000256" key="1">
    <source>
        <dbReference type="ARBA" id="ARBA00001936"/>
    </source>
</evidence>
<sequence length="335" mass="37692">MENRGNVDQNEEGRMHRQYRIQLRRREQAREAQMRVGVLPPPAVGSKSVKGMRPSMEDEVSIHPNLCSPPINGGRPLHFYAVYDGHGGPQVSALCRERMHLIVAEELNNTKMMSSSISDRRQQRDWEAAWIRILQRSFQRMDKMICFNCECATLSYRCLCPPNHNLRFMGSTAIIAILTDHAIVIANCGDSRAVLSRNGNALSVSFDHKPNRRDELARIKAAGGKLVYSRGLRVQGFLAMSRAIGDSYLKPYVISEPEFTFVKRKVNDECLILASDGLWDVVSNETACRMARVCLQGDAIFFSHSETAAALLTRIATGRNSHDNVSVIVVDFKRN</sequence>
<keyword evidence="4" id="KW-0479">Metal-binding</keyword>
<proteinExistence type="inferred from homology"/>
<dbReference type="Pfam" id="PF00481">
    <property type="entry name" value="PP2C"/>
    <property type="match status" value="1"/>
</dbReference>
<comment type="caution">
    <text evidence="11">The sequence shown here is derived from an EMBL/GenBank/DDBJ whole genome shotgun (WGS) entry which is preliminary data.</text>
</comment>
<protein>
    <recommendedName>
        <fullName evidence="3">protein-serine/threonine phosphatase</fullName>
        <ecNumber evidence="3">3.1.3.16</ecNumber>
    </recommendedName>
</protein>
<evidence type="ECO:0000313" key="11">
    <source>
        <dbReference type="EMBL" id="KAG5616781.1"/>
    </source>
</evidence>
<dbReference type="InterPro" id="IPR036457">
    <property type="entry name" value="PPM-type-like_dom_sf"/>
</dbReference>
<dbReference type="SMART" id="SM00332">
    <property type="entry name" value="PP2Cc"/>
    <property type="match status" value="1"/>
</dbReference>
<keyword evidence="7 9" id="KW-0904">Protein phosphatase</keyword>
<dbReference type="Gene3D" id="3.60.40.10">
    <property type="entry name" value="PPM-type phosphatase domain"/>
    <property type="match status" value="1"/>
</dbReference>
<dbReference type="EMBL" id="JACXVP010000003">
    <property type="protein sequence ID" value="KAG5616781.1"/>
    <property type="molecule type" value="Genomic_DNA"/>
</dbReference>
<evidence type="ECO:0000256" key="4">
    <source>
        <dbReference type="ARBA" id="ARBA00022723"/>
    </source>
</evidence>
<evidence type="ECO:0000313" key="12">
    <source>
        <dbReference type="Proteomes" id="UP000824120"/>
    </source>
</evidence>
<evidence type="ECO:0000256" key="5">
    <source>
        <dbReference type="ARBA" id="ARBA00022801"/>
    </source>
</evidence>
<dbReference type="PROSITE" id="PS01032">
    <property type="entry name" value="PPM_1"/>
    <property type="match status" value="1"/>
</dbReference>
<name>A0A9J5ZWQ0_SOLCO</name>
<keyword evidence="6" id="KW-0460">Magnesium</keyword>
<dbReference type="PROSITE" id="PS51746">
    <property type="entry name" value="PPM_2"/>
    <property type="match status" value="1"/>
</dbReference>
<dbReference type="CDD" id="cd00143">
    <property type="entry name" value="PP2Cc"/>
    <property type="match status" value="1"/>
</dbReference>
<feature type="domain" description="PPM-type phosphatase" evidence="10">
    <location>
        <begin position="43"/>
        <end position="332"/>
    </location>
</feature>
<evidence type="ECO:0000256" key="2">
    <source>
        <dbReference type="ARBA" id="ARBA00001946"/>
    </source>
</evidence>